<protein>
    <recommendedName>
        <fullName evidence="13">G-protein coupled receptors family 3 profile domain-containing protein</fullName>
    </recommendedName>
</protein>
<name>A0A8C4N3W6_EPTBU</name>
<evidence type="ECO:0000259" key="13">
    <source>
        <dbReference type="PROSITE" id="PS50259"/>
    </source>
</evidence>
<dbReference type="PRINTS" id="PR00248">
    <property type="entry name" value="GPCRMGR"/>
</dbReference>
<dbReference type="InterPro" id="IPR001828">
    <property type="entry name" value="ANF_lig-bd_rcpt"/>
</dbReference>
<evidence type="ECO:0000256" key="8">
    <source>
        <dbReference type="ARBA" id="ARBA00023136"/>
    </source>
</evidence>
<dbReference type="PANTHER" id="PTHR24061">
    <property type="entry name" value="CALCIUM-SENSING RECEPTOR-RELATED"/>
    <property type="match status" value="1"/>
</dbReference>
<accession>A0A8C4N3W6</accession>
<feature type="transmembrane region" description="Helical" evidence="12">
    <location>
        <begin position="706"/>
        <end position="729"/>
    </location>
</feature>
<comment type="similarity">
    <text evidence="2">Belongs to the G-protein coupled receptor 3 family.</text>
</comment>
<dbReference type="AlphaFoldDB" id="A0A8C4N3W6"/>
<proteinExistence type="inferred from homology"/>
<evidence type="ECO:0000256" key="7">
    <source>
        <dbReference type="ARBA" id="ARBA00023040"/>
    </source>
</evidence>
<comment type="subcellular location">
    <subcellularLocation>
        <location evidence="1">Cell membrane</location>
        <topology evidence="1">Multi-pass membrane protein</topology>
    </subcellularLocation>
</comment>
<dbReference type="PANTHER" id="PTHR24061:SF0">
    <property type="entry name" value="C-FAMILY ODORANT RECEPTOR OLFCT1"/>
    <property type="match status" value="1"/>
</dbReference>
<keyword evidence="5" id="KW-0732">Signal</keyword>
<evidence type="ECO:0000256" key="11">
    <source>
        <dbReference type="ARBA" id="ARBA00023224"/>
    </source>
</evidence>
<sequence length="801" mass="89635">MAIPELQSVVKQGDIMLAGFFRVHSSKQSPASTFRESPQQPDCFNFDTRIFRWLMAMIFAIEEVNHNHLLLPNVTLGYMIYEACFNTHKAVKATVSFIGSEIAQMQENICKPRAIIGSASSSFSSIQTTGPERLFYVSTCKCLSDKKDYPSFLRTVPSDAFQATAMARIVSHFHWVFLGALQDDDDYGKQGIALMGFMASSCCDVPCRVTCIFIHEENTFSLTAGEILEKTKVTVIVVFSLPLIPSMKIFSNEIDLHTKCDGEEINNVETHERNDCVSSTENNSKSIIWKINQTKFQNDCCNVECLKNVFLWEFWKSMVNCSWNISTNIRTCTGLEDQRNVETQFTDVSQMRVTFHTYTATYALAHALHDLQQCIPGQGPWVNGTCAAITNFESWQVTEKQNTLLKELFNKGETLFFDKNGDPPAVYEIVNWQKNIEGALDLKVVGIFDSSYPEEKQLRVVSSEFVWNDGTTKVPSSLCSNSCQPGTRKATQIGKPLCCHDCIACPQVQFSNETDSQECFQCPKYFWPTKHRDACVLMAEEFLPLYDPVTITLLVLSLIGVLLVSVVVTMIYTQRELPLMNDENFEVNLLFLVALGASFGSALVFIGKPTDNMCSLRETFPCVLISLSITCMLAKCTRIVIADSTAPGDNLGAKGSLKQKYVVAFCFTPQVVFSLIWALESNPKVNYNTTARLGTIIIECTLTSPHWAFCSLTYLIILAILCLGLASKVHNNDSSSNEGKFITYNMLFLLMVAVAFIPAYMSTQGKHTIITEMFAIIAVAFAFLGCSFVPKCYKIYKIKIS</sequence>
<reference evidence="14" key="1">
    <citation type="submission" date="2025-08" db="UniProtKB">
        <authorList>
            <consortium name="Ensembl"/>
        </authorList>
    </citation>
    <scope>IDENTIFICATION</scope>
</reference>
<keyword evidence="8 12" id="KW-0472">Membrane</keyword>
<keyword evidence="4 12" id="KW-0812">Transmembrane</keyword>
<dbReference type="InterPro" id="IPR011500">
    <property type="entry name" value="GPCR_3_9-Cys_dom"/>
</dbReference>
<feature type="transmembrane region" description="Helical" evidence="12">
    <location>
        <begin position="551"/>
        <end position="573"/>
    </location>
</feature>
<feature type="transmembrane region" description="Helical" evidence="12">
    <location>
        <begin position="773"/>
        <end position="793"/>
    </location>
</feature>
<dbReference type="Pfam" id="PF01094">
    <property type="entry name" value="ANF_receptor"/>
    <property type="match status" value="2"/>
</dbReference>
<feature type="transmembrane region" description="Helical" evidence="12">
    <location>
        <begin position="661"/>
        <end position="679"/>
    </location>
</feature>
<dbReference type="InterPro" id="IPR017978">
    <property type="entry name" value="GPCR_3_C"/>
</dbReference>
<dbReference type="InterPro" id="IPR028082">
    <property type="entry name" value="Peripla_BP_I"/>
</dbReference>
<dbReference type="GO" id="GO:0005886">
    <property type="term" value="C:plasma membrane"/>
    <property type="evidence" value="ECO:0007669"/>
    <property type="project" value="UniProtKB-SubCell"/>
</dbReference>
<dbReference type="SUPFAM" id="SSF53822">
    <property type="entry name" value="Periplasmic binding protein-like I"/>
    <property type="match status" value="1"/>
</dbReference>
<dbReference type="GeneTree" id="ENSGT01150000286997"/>
<evidence type="ECO:0000256" key="6">
    <source>
        <dbReference type="ARBA" id="ARBA00022989"/>
    </source>
</evidence>
<dbReference type="GO" id="GO:0004930">
    <property type="term" value="F:G protein-coupled receptor activity"/>
    <property type="evidence" value="ECO:0007669"/>
    <property type="project" value="UniProtKB-KW"/>
</dbReference>
<dbReference type="Pfam" id="PF00003">
    <property type="entry name" value="7tm_3"/>
    <property type="match status" value="1"/>
</dbReference>
<evidence type="ECO:0000256" key="1">
    <source>
        <dbReference type="ARBA" id="ARBA00004651"/>
    </source>
</evidence>
<keyword evidence="11" id="KW-0807">Transducer</keyword>
<dbReference type="Proteomes" id="UP000694388">
    <property type="component" value="Unplaced"/>
</dbReference>
<dbReference type="Gene3D" id="3.40.50.2300">
    <property type="match status" value="4"/>
</dbReference>
<keyword evidence="7" id="KW-0297">G-protein coupled receptor</keyword>
<keyword evidence="3" id="KW-1003">Cell membrane</keyword>
<evidence type="ECO:0000256" key="2">
    <source>
        <dbReference type="ARBA" id="ARBA00007242"/>
    </source>
</evidence>
<evidence type="ECO:0000256" key="3">
    <source>
        <dbReference type="ARBA" id="ARBA00022475"/>
    </source>
</evidence>
<dbReference type="InterPro" id="IPR000337">
    <property type="entry name" value="GPCR_3"/>
</dbReference>
<evidence type="ECO:0000256" key="12">
    <source>
        <dbReference type="SAM" id="Phobius"/>
    </source>
</evidence>
<keyword evidence="9" id="KW-0675">Receptor</keyword>
<keyword evidence="6 12" id="KW-1133">Transmembrane helix</keyword>
<reference evidence="14" key="2">
    <citation type="submission" date="2025-09" db="UniProtKB">
        <authorList>
            <consortium name="Ensembl"/>
        </authorList>
    </citation>
    <scope>IDENTIFICATION</scope>
</reference>
<evidence type="ECO:0000256" key="9">
    <source>
        <dbReference type="ARBA" id="ARBA00023170"/>
    </source>
</evidence>
<feature type="domain" description="G-protein coupled receptors family 3 profile" evidence="13">
    <location>
        <begin position="549"/>
        <end position="795"/>
    </location>
</feature>
<feature type="transmembrane region" description="Helical" evidence="12">
    <location>
        <begin position="618"/>
        <end position="641"/>
    </location>
</feature>
<evidence type="ECO:0000256" key="4">
    <source>
        <dbReference type="ARBA" id="ARBA00022692"/>
    </source>
</evidence>
<keyword evidence="10" id="KW-0325">Glycoprotein</keyword>
<feature type="transmembrane region" description="Helical" evidence="12">
    <location>
        <begin position="585"/>
        <end position="606"/>
    </location>
</feature>
<organism evidence="14 15">
    <name type="scientific">Eptatretus burgeri</name>
    <name type="common">Inshore hagfish</name>
    <dbReference type="NCBI Taxonomy" id="7764"/>
    <lineage>
        <taxon>Eukaryota</taxon>
        <taxon>Metazoa</taxon>
        <taxon>Chordata</taxon>
        <taxon>Craniata</taxon>
        <taxon>Vertebrata</taxon>
        <taxon>Cyclostomata</taxon>
        <taxon>Myxini</taxon>
        <taxon>Myxiniformes</taxon>
        <taxon>Myxinidae</taxon>
        <taxon>Eptatretinae</taxon>
        <taxon>Eptatretus</taxon>
    </lineage>
</organism>
<dbReference type="Pfam" id="PF07562">
    <property type="entry name" value="NCD3G"/>
    <property type="match status" value="1"/>
</dbReference>
<evidence type="ECO:0000313" key="15">
    <source>
        <dbReference type="Proteomes" id="UP000694388"/>
    </source>
</evidence>
<dbReference type="OMA" id="VETHERN"/>
<evidence type="ECO:0000313" key="14">
    <source>
        <dbReference type="Ensembl" id="ENSEBUP00000001996.1"/>
    </source>
</evidence>
<keyword evidence="15" id="KW-1185">Reference proteome</keyword>
<evidence type="ECO:0000256" key="5">
    <source>
        <dbReference type="ARBA" id="ARBA00022729"/>
    </source>
</evidence>
<evidence type="ECO:0000256" key="10">
    <source>
        <dbReference type="ARBA" id="ARBA00023180"/>
    </source>
</evidence>
<dbReference type="FunFam" id="2.10.50.30:FF:000002">
    <property type="entry name" value="Vomeronasal 2 receptor, h1"/>
    <property type="match status" value="1"/>
</dbReference>
<dbReference type="Gene3D" id="2.10.50.30">
    <property type="entry name" value="GPCR, family 3, nine cysteines domain"/>
    <property type="match status" value="1"/>
</dbReference>
<dbReference type="InterPro" id="IPR000068">
    <property type="entry name" value="GPCR_3_Ca_sens_rcpt-rel"/>
</dbReference>
<dbReference type="Ensembl" id="ENSEBUT00000002341.1">
    <property type="protein sequence ID" value="ENSEBUP00000001996.1"/>
    <property type="gene ID" value="ENSEBUG00000001524.1"/>
</dbReference>
<dbReference type="InterPro" id="IPR038550">
    <property type="entry name" value="GPCR_3_9-Cys_sf"/>
</dbReference>
<dbReference type="PROSITE" id="PS50259">
    <property type="entry name" value="G_PROTEIN_RECEP_F3_4"/>
    <property type="match status" value="1"/>
</dbReference>
<feature type="transmembrane region" description="Helical" evidence="12">
    <location>
        <begin position="741"/>
        <end position="761"/>
    </location>
</feature>